<dbReference type="AlphaFoldDB" id="A0A0H5BR20"/>
<dbReference type="GO" id="GO:0006351">
    <property type="term" value="P:DNA-templated transcription"/>
    <property type="evidence" value="ECO:0007669"/>
    <property type="project" value="InterPro"/>
</dbReference>
<dbReference type="EMBL" id="HBEM01019544">
    <property type="protein sequence ID" value="CAD8454417.1"/>
    <property type="molecule type" value="Transcribed_RNA"/>
</dbReference>
<dbReference type="EMBL" id="HBEM01019545">
    <property type="protein sequence ID" value="CAD8454418.1"/>
    <property type="molecule type" value="Transcribed_RNA"/>
</dbReference>
<evidence type="ECO:0000256" key="2">
    <source>
        <dbReference type="ARBA" id="ARBA00008912"/>
    </source>
</evidence>
<evidence type="ECO:0000313" key="5">
    <source>
        <dbReference type="EMBL" id="CAD8454417.1"/>
    </source>
</evidence>
<dbReference type="Gene3D" id="2.40.50.140">
    <property type="entry name" value="Nucleic acid-binding proteins"/>
    <property type="match status" value="1"/>
</dbReference>
<dbReference type="GO" id="GO:0005665">
    <property type="term" value="C:RNA polymerase II, core complex"/>
    <property type="evidence" value="ECO:0007669"/>
    <property type="project" value="TreeGrafter"/>
</dbReference>
<dbReference type="Pfam" id="PF03870">
    <property type="entry name" value="RNA_pol_Rpb8"/>
    <property type="match status" value="1"/>
</dbReference>
<dbReference type="PANTHER" id="PTHR10917:SF0">
    <property type="entry name" value="DNA-DIRECTED RNA POLYMERASES I, II, AND III SUBUNIT RPABC3"/>
    <property type="match status" value="1"/>
</dbReference>
<proteinExistence type="inferred from homology"/>
<name>A0A0H5BR20_9EUKA</name>
<evidence type="ECO:0000313" key="4">
    <source>
        <dbReference type="EMBL" id="BAS01934.1"/>
    </source>
</evidence>
<dbReference type="GO" id="GO:0005736">
    <property type="term" value="C:RNA polymerase I complex"/>
    <property type="evidence" value="ECO:0007669"/>
    <property type="project" value="TreeGrafter"/>
</dbReference>
<geneLocation type="nucleomorph" evidence="4"/>
<dbReference type="PANTHER" id="PTHR10917">
    <property type="entry name" value="DNA-DIRECTED RNA POLYMERASES I, II, AND III SUBUNIT RPABC3"/>
    <property type="match status" value="1"/>
</dbReference>
<dbReference type="GO" id="GO:0003899">
    <property type="term" value="F:DNA-directed RNA polymerase activity"/>
    <property type="evidence" value="ECO:0007669"/>
    <property type="project" value="InterPro"/>
</dbReference>
<sequence>MKEIYLNAMKCVAKDPDGRVYQKITRIILEGIINQDELWMDINSDILKIMNGDIVSVCLRKTEDIKSIKELIKNETNTKFDCVMIGIVFSIQSSVENSKYYSTAYVSCGGLLVKLKFRGVFGKQLHLNEYVRIYIKINR</sequence>
<evidence type="ECO:0000313" key="6">
    <source>
        <dbReference type="EMBL" id="CAD8454418.1"/>
    </source>
</evidence>
<comment type="subcellular location">
    <subcellularLocation>
        <location evidence="1">Nucleus</location>
    </subcellularLocation>
</comment>
<dbReference type="GO" id="GO:0005666">
    <property type="term" value="C:RNA polymerase III complex"/>
    <property type="evidence" value="ECO:0007669"/>
    <property type="project" value="TreeGrafter"/>
</dbReference>
<comment type="similarity">
    <text evidence="2">Belongs to the eukaryotic RPB8 RNA polymerase subunit family.</text>
</comment>
<reference evidence="5" key="2">
    <citation type="submission" date="2021-01" db="EMBL/GenBank/DDBJ databases">
        <authorList>
            <person name="Corre E."/>
            <person name="Pelletier E."/>
            <person name="Niang G."/>
            <person name="Scheremetjew M."/>
            <person name="Finn R."/>
            <person name="Kale V."/>
            <person name="Holt S."/>
            <person name="Cochrane G."/>
            <person name="Meng A."/>
            <person name="Brown T."/>
            <person name="Cohen L."/>
        </authorList>
    </citation>
    <scope>NUCLEOTIDE SEQUENCE</scope>
    <source>
        <strain evidence="5">CCMP2058</strain>
    </source>
</reference>
<reference evidence="4" key="1">
    <citation type="journal article" date="2015" name="Genome Biol. Evol.">
        <title>Nucleomorph Genome Sequences of Two Chlorarachniophytes, Amorphochlora amoebiformis and Lotharella vacuolata.</title>
        <authorList>
            <person name="Suzuki S."/>
            <person name="Shirato S."/>
            <person name="Hirakawa Y."/>
            <person name="Ishida K."/>
        </authorList>
    </citation>
    <scope>NUCLEOTIDE SEQUENCE</scope>
    <source>
        <strain evidence="4">CCMP2058</strain>
    </source>
</reference>
<dbReference type="EMBL" id="AB996603">
    <property type="protein sequence ID" value="BAS01934.1"/>
    <property type="molecule type" value="Genomic_DNA"/>
</dbReference>
<gene>
    <name evidence="4" type="primary">rpb8</name>
    <name evidence="5" type="ORF">LAMO00422_LOCUS13360</name>
    <name evidence="6" type="ORF">LAMO00422_LOCUS13361</name>
</gene>
<keyword evidence="4" id="KW-0542">Nucleomorph</keyword>
<dbReference type="InterPro" id="IPR012340">
    <property type="entry name" value="NA-bd_OB-fold"/>
</dbReference>
<accession>A0A0H5BR20</accession>
<protein>
    <submittedName>
        <fullName evidence="4">DNA directed RNA polymerase subunit I/II/III</fullName>
    </submittedName>
</protein>
<dbReference type="SMART" id="SM00658">
    <property type="entry name" value="RPOL8c"/>
    <property type="match status" value="1"/>
</dbReference>
<keyword evidence="3" id="KW-0539">Nucleus</keyword>
<dbReference type="SUPFAM" id="SSF50249">
    <property type="entry name" value="Nucleic acid-binding proteins"/>
    <property type="match status" value="1"/>
</dbReference>
<organism evidence="4">
    <name type="scientific">Amorphochlora amoebiformis</name>
    <dbReference type="NCBI Taxonomy" id="1561963"/>
    <lineage>
        <taxon>Eukaryota</taxon>
        <taxon>Sar</taxon>
        <taxon>Rhizaria</taxon>
        <taxon>Cercozoa</taxon>
        <taxon>Chlorarachniophyceae</taxon>
        <taxon>Amorphochlora</taxon>
    </lineage>
</organism>
<evidence type="ECO:0000256" key="3">
    <source>
        <dbReference type="ARBA" id="ARBA00023242"/>
    </source>
</evidence>
<evidence type="ECO:0000256" key="1">
    <source>
        <dbReference type="ARBA" id="ARBA00004123"/>
    </source>
</evidence>
<dbReference type="InterPro" id="IPR005570">
    <property type="entry name" value="RPABC3"/>
</dbReference>